<sequence length="44" mass="5202">MSGIKVKKFDWFLNKLAKFEVLNPFLYKMLTLSLVCRHTDLELA</sequence>
<dbReference type="Proteomes" id="UP000095283">
    <property type="component" value="Unplaced"/>
</dbReference>
<accession>A0A1I7WH69</accession>
<evidence type="ECO:0000313" key="2">
    <source>
        <dbReference type="WBParaSite" id="Hba_04338"/>
    </source>
</evidence>
<organism evidence="1 2">
    <name type="scientific">Heterorhabditis bacteriophora</name>
    <name type="common">Entomopathogenic nematode worm</name>
    <dbReference type="NCBI Taxonomy" id="37862"/>
    <lineage>
        <taxon>Eukaryota</taxon>
        <taxon>Metazoa</taxon>
        <taxon>Ecdysozoa</taxon>
        <taxon>Nematoda</taxon>
        <taxon>Chromadorea</taxon>
        <taxon>Rhabditida</taxon>
        <taxon>Rhabditina</taxon>
        <taxon>Rhabditomorpha</taxon>
        <taxon>Strongyloidea</taxon>
        <taxon>Heterorhabditidae</taxon>
        <taxon>Heterorhabditis</taxon>
    </lineage>
</organism>
<dbReference type="WBParaSite" id="Hba_04338">
    <property type="protein sequence ID" value="Hba_04338"/>
    <property type="gene ID" value="Hba_04338"/>
</dbReference>
<proteinExistence type="predicted"/>
<evidence type="ECO:0000313" key="1">
    <source>
        <dbReference type="Proteomes" id="UP000095283"/>
    </source>
</evidence>
<keyword evidence="1" id="KW-1185">Reference proteome</keyword>
<dbReference type="AlphaFoldDB" id="A0A1I7WH69"/>
<protein>
    <submittedName>
        <fullName evidence="2">ABC transporter permease</fullName>
    </submittedName>
</protein>
<name>A0A1I7WH69_HETBA</name>
<reference evidence="2" key="1">
    <citation type="submission" date="2016-11" db="UniProtKB">
        <authorList>
            <consortium name="WormBaseParasite"/>
        </authorList>
    </citation>
    <scope>IDENTIFICATION</scope>
</reference>